<evidence type="ECO:0000256" key="5">
    <source>
        <dbReference type="ARBA" id="ARBA00041343"/>
    </source>
</evidence>
<keyword evidence="7" id="KW-0732">Signal</keyword>
<evidence type="ECO:0000256" key="2">
    <source>
        <dbReference type="ARBA" id="ARBA00022801"/>
    </source>
</evidence>
<dbReference type="PANTHER" id="PTHR22762:SF133">
    <property type="entry name" value="P-TYPE DOMAIN-CONTAINING PROTEIN"/>
    <property type="match status" value="1"/>
</dbReference>
<accession>A0ABP1ABY6</accession>
<evidence type="ECO:0000256" key="4">
    <source>
        <dbReference type="ARBA" id="ARBA00023295"/>
    </source>
</evidence>
<evidence type="ECO:0000256" key="1">
    <source>
        <dbReference type="ARBA" id="ARBA00007806"/>
    </source>
</evidence>
<dbReference type="InterPro" id="IPR013780">
    <property type="entry name" value="Glyco_hydro_b"/>
</dbReference>
<dbReference type="CDD" id="cd06602">
    <property type="entry name" value="GH31_MGAM_SI_GAA"/>
    <property type="match status" value="1"/>
</dbReference>
<dbReference type="Gene3D" id="3.20.20.80">
    <property type="entry name" value="Glycosidases"/>
    <property type="match status" value="1"/>
</dbReference>
<dbReference type="Gene3D" id="2.60.40.1180">
    <property type="entry name" value="Golgi alpha-mannosidase II"/>
    <property type="match status" value="2"/>
</dbReference>
<keyword evidence="4 6" id="KW-0326">Glycosidase</keyword>
<protein>
    <recommendedName>
        <fullName evidence="5">Maltase</fullName>
    </recommendedName>
</protein>
<dbReference type="SUPFAM" id="SSF51445">
    <property type="entry name" value="(Trans)glycosidases"/>
    <property type="match status" value="1"/>
</dbReference>
<keyword evidence="2 6" id="KW-0378">Hydrolase</keyword>
<keyword evidence="12" id="KW-1185">Reference proteome</keyword>
<dbReference type="Pfam" id="PF21365">
    <property type="entry name" value="Glyco_hydro_31_3rd"/>
    <property type="match status" value="1"/>
</dbReference>
<proteinExistence type="inferred from homology"/>
<dbReference type="Pfam" id="PF01055">
    <property type="entry name" value="Glyco_hydro_31_2nd"/>
    <property type="match status" value="1"/>
</dbReference>
<evidence type="ECO:0000259" key="10">
    <source>
        <dbReference type="Pfam" id="PF21365"/>
    </source>
</evidence>
<feature type="chain" id="PRO_5045398146" description="Maltase" evidence="7">
    <location>
        <begin position="26"/>
        <end position="948"/>
    </location>
</feature>
<evidence type="ECO:0000256" key="6">
    <source>
        <dbReference type="RuleBase" id="RU361185"/>
    </source>
</evidence>
<dbReference type="CDD" id="cd14752">
    <property type="entry name" value="GH31_N"/>
    <property type="match status" value="1"/>
</dbReference>
<organism evidence="11 12">
    <name type="scientific">Sphagnum jensenii</name>
    <dbReference type="NCBI Taxonomy" id="128206"/>
    <lineage>
        <taxon>Eukaryota</taxon>
        <taxon>Viridiplantae</taxon>
        <taxon>Streptophyta</taxon>
        <taxon>Embryophyta</taxon>
        <taxon>Bryophyta</taxon>
        <taxon>Sphagnophytina</taxon>
        <taxon>Sphagnopsida</taxon>
        <taxon>Sphagnales</taxon>
        <taxon>Sphagnaceae</taxon>
        <taxon>Sphagnum</taxon>
    </lineage>
</organism>
<feature type="signal peptide" evidence="7">
    <location>
        <begin position="1"/>
        <end position="25"/>
    </location>
</feature>
<comment type="similarity">
    <text evidence="1 6">Belongs to the glycosyl hydrolase 31 family.</text>
</comment>
<sequence length="948" mass="105447">MKSSSSSLSVLVSWICLCLIHVVVSSNLMEQQQQDAPNLEQGYYISSIKQYPNHEGFEATLEVILPHSSSSSGNADDSLYGANLNPLRLIVRLEEQGSRVHVYISDYYNSRWEVPQSIIPRPKATDTIRNSLMGTTAAAAADHKEIKHEKLLAVTYTTHPFGFAITRISNGEVLFNSTPAAAPADDSSSSSSSSSSFNPMVFKDQYLEISTQLPGTASLFGLGESTRPDGLQLKQGRTYTLWTTDITAMDVNIDLYGAYPFYMDVREARAGADGQQLTHGVLLLNSNAMEVSYGAECLTFRVTGGVLDFYFFPGPSPLAVLDQYTQLVGRPAPMPYWSFGFHQCRWGYRNVSTDRSVVANFKKARIPLDTMWNDIDYAASGDRDFTNDPIRFALTDWRSFVDELHANGQHYVILIDPGISIAYKDYGTYERGLKADIFLKNPKGENYLAQVWPGPVYFPDFLNPKTTEWWMNEVQMFHDKIPIDGMWIDMNEVSNFCTGTFCSWNGTLFEDSDQCYLNCSSTVTKWDDPPFKINHMGTYQELGYKTAAMTVKHYDGSLEYNAHSLYGIAESIATNIALTKVRKKRPFLLSRSTFIGSGAHTAHWTGDDGASFEDLAYSIVTILNSGIFGVPMVGADICGFYGTPTEDLCGRWIQTGAFYPFSRAHNVRNNPGKEFYRWKSVTKSARKALGLRYRLLPYFYTLNFEAHTTGAPIARPLFFSFPDDPEALKINFQFLIGSSILISPVVQANTTSVHAYFPKGTWYNLYDWSSIISTGSSFILQAPWDVINVHVHEGSIIPMQESLLTSALVRKSLFTLVVAFPAAASNCESSSSSATGHLFLDDGDDIKMELTDGKSTHVLFSANLEAAGNGFIKSQVVYGKYALKENWVVQTVVILGVRIKPNTVLIHQEARAAEAHVKVTHAGEVPSLHLSGLNLLMGKGFEITWMPK</sequence>
<dbReference type="Gene3D" id="2.60.40.1760">
    <property type="entry name" value="glycosyl hydrolase (family 31)"/>
    <property type="match status" value="1"/>
</dbReference>
<dbReference type="InterPro" id="IPR000322">
    <property type="entry name" value="Glyco_hydro_31_TIM"/>
</dbReference>
<evidence type="ECO:0000259" key="8">
    <source>
        <dbReference type="Pfam" id="PF01055"/>
    </source>
</evidence>
<evidence type="ECO:0000313" key="11">
    <source>
        <dbReference type="EMBL" id="CAK9860049.1"/>
    </source>
</evidence>
<evidence type="ECO:0000256" key="3">
    <source>
        <dbReference type="ARBA" id="ARBA00023180"/>
    </source>
</evidence>
<dbReference type="SUPFAM" id="SSF51011">
    <property type="entry name" value="Glycosyl hydrolase domain"/>
    <property type="match status" value="1"/>
</dbReference>
<dbReference type="PROSITE" id="PS00129">
    <property type="entry name" value="GLYCOSYL_HYDROL_F31_1"/>
    <property type="match status" value="1"/>
</dbReference>
<evidence type="ECO:0000259" key="9">
    <source>
        <dbReference type="Pfam" id="PF13802"/>
    </source>
</evidence>
<dbReference type="InterPro" id="IPR030458">
    <property type="entry name" value="Glyco_hydro_31_AS"/>
</dbReference>
<evidence type="ECO:0000313" key="12">
    <source>
        <dbReference type="Proteomes" id="UP001497522"/>
    </source>
</evidence>
<dbReference type="EMBL" id="OZ023711">
    <property type="protein sequence ID" value="CAK9860049.1"/>
    <property type="molecule type" value="Genomic_DNA"/>
</dbReference>
<feature type="domain" description="Glycoside hydrolase family 31 N-terminal" evidence="9">
    <location>
        <begin position="129"/>
        <end position="289"/>
    </location>
</feature>
<name>A0ABP1ABY6_9BRYO</name>
<dbReference type="InterPro" id="IPR011013">
    <property type="entry name" value="Gal_mutarotase_sf_dom"/>
</dbReference>
<dbReference type="SUPFAM" id="SSF74650">
    <property type="entry name" value="Galactose mutarotase-like"/>
    <property type="match status" value="1"/>
</dbReference>
<dbReference type="Pfam" id="PF13802">
    <property type="entry name" value="Gal_mutarotas_2"/>
    <property type="match status" value="1"/>
</dbReference>
<gene>
    <name evidence="11" type="ORF">CSSPJE1EN2_LOCUS3044</name>
</gene>
<feature type="domain" description="Glycosyl hydrolase family 31 C-terminal" evidence="10">
    <location>
        <begin position="710"/>
        <end position="797"/>
    </location>
</feature>
<dbReference type="InterPro" id="IPR048395">
    <property type="entry name" value="Glyco_hydro_31_C"/>
</dbReference>
<reference evidence="11" key="1">
    <citation type="submission" date="2024-03" db="EMBL/GenBank/DDBJ databases">
        <authorList>
            <consortium name="ELIXIR-Norway"/>
            <consortium name="Elixir Norway"/>
        </authorList>
    </citation>
    <scope>NUCLEOTIDE SEQUENCE</scope>
</reference>
<dbReference type="Proteomes" id="UP001497522">
    <property type="component" value="Chromosome 10"/>
</dbReference>
<keyword evidence="3" id="KW-0325">Glycoprotein</keyword>
<evidence type="ECO:0000256" key="7">
    <source>
        <dbReference type="SAM" id="SignalP"/>
    </source>
</evidence>
<dbReference type="InterPro" id="IPR017853">
    <property type="entry name" value="GH"/>
</dbReference>
<feature type="domain" description="Glycoside hydrolase family 31 TIM barrel" evidence="8">
    <location>
        <begin position="331"/>
        <end position="702"/>
    </location>
</feature>
<dbReference type="InterPro" id="IPR025887">
    <property type="entry name" value="Glyco_hydro_31_N_dom"/>
</dbReference>
<dbReference type="PANTHER" id="PTHR22762">
    <property type="entry name" value="ALPHA-GLUCOSIDASE"/>
    <property type="match status" value="1"/>
</dbReference>